<protein>
    <submittedName>
        <fullName evidence="1">Uncharacterized protein</fullName>
    </submittedName>
</protein>
<proteinExistence type="predicted"/>
<accession>A0ABD0J116</accession>
<gene>
    <name evidence="1" type="ORF">BaRGS_00040246</name>
</gene>
<dbReference type="EMBL" id="JACVVK020000779">
    <property type="protein sequence ID" value="KAK7446766.1"/>
    <property type="molecule type" value="Genomic_DNA"/>
</dbReference>
<keyword evidence="2" id="KW-1185">Reference proteome</keyword>
<comment type="caution">
    <text evidence="1">The sequence shown here is derived from an EMBL/GenBank/DDBJ whole genome shotgun (WGS) entry which is preliminary data.</text>
</comment>
<sequence length="110" mass="12437">MKTVGRSGIFICNFSEDISISKSGFIVVHSFLSPQNKVQEKNVVECSWFGPVIQCIEYPGYTFDKDVSDQAFIGIPALSKRFEGKYQCQVVGNDDSDDQWCNYEYQGKLS</sequence>
<reference evidence="1 2" key="1">
    <citation type="journal article" date="2023" name="Sci. Data">
        <title>Genome assembly of the Korean intertidal mud-creeper Batillaria attramentaria.</title>
        <authorList>
            <person name="Patra A.K."/>
            <person name="Ho P.T."/>
            <person name="Jun S."/>
            <person name="Lee S.J."/>
            <person name="Kim Y."/>
            <person name="Won Y.J."/>
        </authorList>
    </citation>
    <scope>NUCLEOTIDE SEQUENCE [LARGE SCALE GENOMIC DNA]</scope>
    <source>
        <strain evidence="1">Wonlab-2016</strain>
    </source>
</reference>
<organism evidence="1 2">
    <name type="scientific">Batillaria attramentaria</name>
    <dbReference type="NCBI Taxonomy" id="370345"/>
    <lineage>
        <taxon>Eukaryota</taxon>
        <taxon>Metazoa</taxon>
        <taxon>Spiralia</taxon>
        <taxon>Lophotrochozoa</taxon>
        <taxon>Mollusca</taxon>
        <taxon>Gastropoda</taxon>
        <taxon>Caenogastropoda</taxon>
        <taxon>Sorbeoconcha</taxon>
        <taxon>Cerithioidea</taxon>
        <taxon>Batillariidae</taxon>
        <taxon>Batillaria</taxon>
    </lineage>
</organism>
<evidence type="ECO:0000313" key="2">
    <source>
        <dbReference type="Proteomes" id="UP001519460"/>
    </source>
</evidence>
<name>A0ABD0J116_9CAEN</name>
<dbReference type="AlphaFoldDB" id="A0ABD0J116"/>
<dbReference type="Proteomes" id="UP001519460">
    <property type="component" value="Unassembled WGS sequence"/>
</dbReference>
<evidence type="ECO:0000313" key="1">
    <source>
        <dbReference type="EMBL" id="KAK7446766.1"/>
    </source>
</evidence>